<feature type="compositionally biased region" description="Low complexity" evidence="1">
    <location>
        <begin position="48"/>
        <end position="61"/>
    </location>
</feature>
<evidence type="ECO:0000313" key="2">
    <source>
        <dbReference type="EMBL" id="CAD7082644.1"/>
    </source>
</evidence>
<dbReference type="EMBL" id="LR899010">
    <property type="protein sequence ID" value="CAD7082644.1"/>
    <property type="molecule type" value="Genomic_DNA"/>
</dbReference>
<proteinExistence type="predicted"/>
<gene>
    <name evidence="2" type="ORF">HERILL_LOCUS5662</name>
</gene>
<protein>
    <submittedName>
        <fullName evidence="2">Uncharacterized protein</fullName>
    </submittedName>
</protein>
<dbReference type="InParanoid" id="A0A7R8ULF3"/>
<organism evidence="2 3">
    <name type="scientific">Hermetia illucens</name>
    <name type="common">Black soldier fly</name>
    <dbReference type="NCBI Taxonomy" id="343691"/>
    <lineage>
        <taxon>Eukaryota</taxon>
        <taxon>Metazoa</taxon>
        <taxon>Ecdysozoa</taxon>
        <taxon>Arthropoda</taxon>
        <taxon>Hexapoda</taxon>
        <taxon>Insecta</taxon>
        <taxon>Pterygota</taxon>
        <taxon>Neoptera</taxon>
        <taxon>Endopterygota</taxon>
        <taxon>Diptera</taxon>
        <taxon>Brachycera</taxon>
        <taxon>Stratiomyomorpha</taxon>
        <taxon>Stratiomyidae</taxon>
        <taxon>Hermetiinae</taxon>
        <taxon>Hermetia</taxon>
    </lineage>
</organism>
<feature type="compositionally biased region" description="Low complexity" evidence="1">
    <location>
        <begin position="114"/>
        <end position="127"/>
    </location>
</feature>
<dbReference type="Proteomes" id="UP000594454">
    <property type="component" value="Chromosome 2"/>
</dbReference>
<feature type="region of interest" description="Disordered" evidence="1">
    <location>
        <begin position="109"/>
        <end position="173"/>
    </location>
</feature>
<reference evidence="2 3" key="1">
    <citation type="submission" date="2020-11" db="EMBL/GenBank/DDBJ databases">
        <authorList>
            <person name="Wallbank WR R."/>
            <person name="Pardo Diaz C."/>
            <person name="Kozak K."/>
            <person name="Martin S."/>
            <person name="Jiggins C."/>
            <person name="Moest M."/>
            <person name="Warren A I."/>
            <person name="Generalovic N T."/>
            <person name="Byers J.R.P. K."/>
            <person name="Montejo-Kovacevich G."/>
            <person name="Yen C E."/>
        </authorList>
    </citation>
    <scope>NUCLEOTIDE SEQUENCE [LARGE SCALE GENOMIC DNA]</scope>
</reference>
<keyword evidence="3" id="KW-1185">Reference proteome</keyword>
<dbReference type="AlphaFoldDB" id="A0A7R8ULF3"/>
<feature type="compositionally biased region" description="Polar residues" evidence="1">
    <location>
        <begin position="139"/>
        <end position="152"/>
    </location>
</feature>
<sequence>MSKAPTGSKRRKTSAAATDDAPSNEVLKDGMELESSVPSEDDSEYTTDSDTSTSSRASGSTVEIQDFVRVKKEKRAAASKLRAKEMEVESPHTIIRDLQQQINALRAAKPLNVTASPTPTQKTTTAPRSGIPATKPTHPRTTSSNTASSNQPSCPPDMIQPQHHSIHQQRNQG</sequence>
<name>A0A7R8ULF3_HERIL</name>
<feature type="region of interest" description="Disordered" evidence="1">
    <location>
        <begin position="1"/>
        <end position="64"/>
    </location>
</feature>
<evidence type="ECO:0000313" key="3">
    <source>
        <dbReference type="Proteomes" id="UP000594454"/>
    </source>
</evidence>
<accession>A0A7R8ULF3</accession>
<evidence type="ECO:0000256" key="1">
    <source>
        <dbReference type="SAM" id="MobiDB-lite"/>
    </source>
</evidence>